<keyword evidence="11" id="KW-1185">Reference proteome</keyword>
<dbReference type="EMBL" id="CP048286">
    <property type="protein sequence ID" value="QHW32321.1"/>
    <property type="molecule type" value="Genomic_DNA"/>
</dbReference>
<comment type="function">
    <text evidence="8">Transfers the 4'-phosphopantetheine moiety from coenzyme A to a Ser of acyl-carrier-protein.</text>
</comment>
<gene>
    <name evidence="8 10" type="primary">acpS</name>
    <name evidence="10" type="ORF">GZH47_16910</name>
</gene>
<evidence type="ECO:0000256" key="5">
    <source>
        <dbReference type="ARBA" id="ARBA00022842"/>
    </source>
</evidence>
<comment type="cofactor">
    <cofactor evidence="8">
        <name>Mg(2+)</name>
        <dbReference type="ChEBI" id="CHEBI:18420"/>
    </cofactor>
</comment>
<proteinExistence type="inferred from homology"/>
<keyword evidence="1 8" id="KW-0444">Lipid biosynthesis</keyword>
<evidence type="ECO:0000256" key="1">
    <source>
        <dbReference type="ARBA" id="ARBA00022516"/>
    </source>
</evidence>
<feature type="binding site" evidence="8">
    <location>
        <position position="59"/>
    </location>
    <ligand>
        <name>Mg(2+)</name>
        <dbReference type="ChEBI" id="CHEBI:18420"/>
    </ligand>
</feature>
<dbReference type="GO" id="GO:0000287">
    <property type="term" value="F:magnesium ion binding"/>
    <property type="evidence" value="ECO:0007669"/>
    <property type="project" value="UniProtKB-UniRule"/>
</dbReference>
<reference evidence="10 11" key="1">
    <citation type="submission" date="2020-02" db="EMBL/GenBank/DDBJ databases">
        <title>Paenibacillus sp. nov., isolated from rhizosphere soil of tomato.</title>
        <authorList>
            <person name="Weon H.-Y."/>
            <person name="Lee S.A."/>
        </authorList>
    </citation>
    <scope>NUCLEOTIDE SEQUENCE [LARGE SCALE GENOMIC DNA]</scope>
    <source>
        <strain evidence="10 11">14171R-81</strain>
    </source>
</reference>
<dbReference type="GO" id="GO:0005737">
    <property type="term" value="C:cytoplasm"/>
    <property type="evidence" value="ECO:0007669"/>
    <property type="project" value="UniProtKB-SubCell"/>
</dbReference>
<dbReference type="InterPro" id="IPR037143">
    <property type="entry name" value="4-PPantetheinyl_Trfase_dom_sf"/>
</dbReference>
<organism evidence="10 11">
    <name type="scientific">Paenibacillus rhizovicinus</name>
    <dbReference type="NCBI Taxonomy" id="2704463"/>
    <lineage>
        <taxon>Bacteria</taxon>
        <taxon>Bacillati</taxon>
        <taxon>Bacillota</taxon>
        <taxon>Bacilli</taxon>
        <taxon>Bacillales</taxon>
        <taxon>Paenibacillaceae</taxon>
        <taxon>Paenibacillus</taxon>
    </lineage>
</organism>
<evidence type="ECO:0000313" key="11">
    <source>
        <dbReference type="Proteomes" id="UP000479114"/>
    </source>
</evidence>
<keyword evidence="3 8" id="KW-0479">Metal-binding</keyword>
<keyword evidence="4 8" id="KW-0276">Fatty acid metabolism</keyword>
<evidence type="ECO:0000256" key="4">
    <source>
        <dbReference type="ARBA" id="ARBA00022832"/>
    </source>
</evidence>
<dbReference type="EC" id="2.7.8.7" evidence="8"/>
<evidence type="ECO:0000256" key="2">
    <source>
        <dbReference type="ARBA" id="ARBA00022679"/>
    </source>
</evidence>
<dbReference type="KEGG" id="prz:GZH47_16910"/>
<evidence type="ECO:0000256" key="3">
    <source>
        <dbReference type="ARBA" id="ARBA00022723"/>
    </source>
</evidence>
<dbReference type="InterPro" id="IPR008278">
    <property type="entry name" value="4-PPantetheinyl_Trfase_dom"/>
</dbReference>
<dbReference type="RefSeq" id="WP_162641757.1">
    <property type="nucleotide sequence ID" value="NZ_CP048286.1"/>
</dbReference>
<dbReference type="SUPFAM" id="SSF56214">
    <property type="entry name" value="4'-phosphopantetheinyl transferase"/>
    <property type="match status" value="1"/>
</dbReference>
<dbReference type="GO" id="GO:0008897">
    <property type="term" value="F:holo-[acyl-carrier-protein] synthase activity"/>
    <property type="evidence" value="ECO:0007669"/>
    <property type="project" value="UniProtKB-UniRule"/>
</dbReference>
<dbReference type="Proteomes" id="UP000479114">
    <property type="component" value="Chromosome"/>
</dbReference>
<sequence>MILGVGMDLVDIDRFHKMANENEWLSERLLTDNENMAFMALTHPHRRAEWLAGRFAAKEALMKALGLALPKGIGMRDIEVLPDHWGKPVIVLSQAVHRQMNVPYVCHLSITHTATTAGAVVVVEQRMDV</sequence>
<name>A0A6C0P1T9_9BACL</name>
<evidence type="ECO:0000256" key="7">
    <source>
        <dbReference type="ARBA" id="ARBA00023160"/>
    </source>
</evidence>
<evidence type="ECO:0000256" key="6">
    <source>
        <dbReference type="ARBA" id="ARBA00023098"/>
    </source>
</evidence>
<feature type="domain" description="4'-phosphopantetheinyl transferase" evidence="9">
    <location>
        <begin position="4"/>
        <end position="92"/>
    </location>
</feature>
<dbReference type="NCBIfam" id="TIGR00556">
    <property type="entry name" value="pantethn_trn"/>
    <property type="match status" value="1"/>
</dbReference>
<keyword evidence="7 8" id="KW-0275">Fatty acid biosynthesis</keyword>
<comment type="similarity">
    <text evidence="8">Belongs to the P-Pant transferase superfamily. AcpS family.</text>
</comment>
<evidence type="ECO:0000313" key="10">
    <source>
        <dbReference type="EMBL" id="QHW32321.1"/>
    </source>
</evidence>
<protein>
    <recommendedName>
        <fullName evidence="8">Holo-[acyl-carrier-protein] synthase</fullName>
        <shortName evidence="8">Holo-ACP synthase</shortName>
        <ecNumber evidence="8">2.7.8.7</ecNumber>
    </recommendedName>
    <alternativeName>
        <fullName evidence="8">4'-phosphopantetheinyl transferase AcpS</fullName>
    </alternativeName>
</protein>
<dbReference type="NCBIfam" id="TIGR00516">
    <property type="entry name" value="acpS"/>
    <property type="match status" value="1"/>
</dbReference>
<dbReference type="InterPro" id="IPR002582">
    <property type="entry name" value="ACPS"/>
</dbReference>
<dbReference type="GO" id="GO:0006633">
    <property type="term" value="P:fatty acid biosynthetic process"/>
    <property type="evidence" value="ECO:0007669"/>
    <property type="project" value="UniProtKB-UniRule"/>
</dbReference>
<keyword evidence="6 8" id="KW-0443">Lipid metabolism</keyword>
<dbReference type="HAMAP" id="MF_00101">
    <property type="entry name" value="AcpS"/>
    <property type="match status" value="1"/>
</dbReference>
<evidence type="ECO:0000256" key="8">
    <source>
        <dbReference type="HAMAP-Rule" id="MF_00101"/>
    </source>
</evidence>
<keyword evidence="5 8" id="KW-0460">Magnesium</keyword>
<keyword evidence="2 8" id="KW-0808">Transferase</keyword>
<comment type="subcellular location">
    <subcellularLocation>
        <location evidence="8">Cytoplasm</location>
    </subcellularLocation>
</comment>
<accession>A0A6C0P1T9</accession>
<feature type="binding site" evidence="8">
    <location>
        <position position="8"/>
    </location>
    <ligand>
        <name>Mg(2+)</name>
        <dbReference type="ChEBI" id="CHEBI:18420"/>
    </ligand>
</feature>
<dbReference type="Pfam" id="PF01648">
    <property type="entry name" value="ACPS"/>
    <property type="match status" value="1"/>
</dbReference>
<keyword evidence="8" id="KW-0963">Cytoplasm</keyword>
<dbReference type="InterPro" id="IPR004568">
    <property type="entry name" value="Ppantetheine-prot_Trfase_dom"/>
</dbReference>
<dbReference type="AlphaFoldDB" id="A0A6C0P1T9"/>
<comment type="catalytic activity">
    <reaction evidence="8">
        <text>apo-[ACP] + CoA = holo-[ACP] + adenosine 3',5'-bisphosphate + H(+)</text>
        <dbReference type="Rhea" id="RHEA:12068"/>
        <dbReference type="Rhea" id="RHEA-COMP:9685"/>
        <dbReference type="Rhea" id="RHEA-COMP:9690"/>
        <dbReference type="ChEBI" id="CHEBI:15378"/>
        <dbReference type="ChEBI" id="CHEBI:29999"/>
        <dbReference type="ChEBI" id="CHEBI:57287"/>
        <dbReference type="ChEBI" id="CHEBI:58343"/>
        <dbReference type="ChEBI" id="CHEBI:64479"/>
        <dbReference type="EC" id="2.7.8.7"/>
    </reaction>
</comment>
<evidence type="ECO:0000259" key="9">
    <source>
        <dbReference type="Pfam" id="PF01648"/>
    </source>
</evidence>
<dbReference type="Gene3D" id="3.90.470.20">
    <property type="entry name" value="4'-phosphopantetheinyl transferase domain"/>
    <property type="match status" value="1"/>
</dbReference>